<dbReference type="AlphaFoldDB" id="A0A5J9TII1"/>
<sequence length="82" mass="9077">MVIHRVLRCASQLPLQLEVAAQPRRLLVEFKHSDNPGVSIGSSNGTQRPPRLRIADLCAPMIDITLTLPVYVHQGPLIITDK</sequence>
<protein>
    <submittedName>
        <fullName evidence="1">Uncharacterized protein</fullName>
    </submittedName>
</protein>
<comment type="caution">
    <text evidence="1">The sequence shown here is derived from an EMBL/GenBank/DDBJ whole genome shotgun (WGS) entry which is preliminary data.</text>
</comment>
<accession>A0A5J9TII1</accession>
<gene>
    <name evidence="1" type="ORF">EJB05_44762</name>
</gene>
<organism evidence="1 2">
    <name type="scientific">Eragrostis curvula</name>
    <name type="common">weeping love grass</name>
    <dbReference type="NCBI Taxonomy" id="38414"/>
    <lineage>
        <taxon>Eukaryota</taxon>
        <taxon>Viridiplantae</taxon>
        <taxon>Streptophyta</taxon>
        <taxon>Embryophyta</taxon>
        <taxon>Tracheophyta</taxon>
        <taxon>Spermatophyta</taxon>
        <taxon>Magnoliopsida</taxon>
        <taxon>Liliopsida</taxon>
        <taxon>Poales</taxon>
        <taxon>Poaceae</taxon>
        <taxon>PACMAD clade</taxon>
        <taxon>Chloridoideae</taxon>
        <taxon>Eragrostideae</taxon>
        <taxon>Eragrostidinae</taxon>
        <taxon>Eragrostis</taxon>
    </lineage>
</organism>
<evidence type="ECO:0000313" key="2">
    <source>
        <dbReference type="Proteomes" id="UP000324897"/>
    </source>
</evidence>
<dbReference type="Proteomes" id="UP000324897">
    <property type="component" value="Chromosome 3"/>
</dbReference>
<evidence type="ECO:0000313" key="1">
    <source>
        <dbReference type="EMBL" id="TVU11193.1"/>
    </source>
</evidence>
<dbReference type="EMBL" id="RWGY01000039">
    <property type="protein sequence ID" value="TVU11193.1"/>
    <property type="molecule type" value="Genomic_DNA"/>
</dbReference>
<name>A0A5J9TII1_9POAL</name>
<reference evidence="1 2" key="1">
    <citation type="journal article" date="2019" name="Sci. Rep.">
        <title>A high-quality genome of Eragrostis curvula grass provides insights into Poaceae evolution and supports new strategies to enhance forage quality.</title>
        <authorList>
            <person name="Carballo J."/>
            <person name="Santos B.A.C.M."/>
            <person name="Zappacosta D."/>
            <person name="Garbus I."/>
            <person name="Selva J.P."/>
            <person name="Gallo C.A."/>
            <person name="Diaz A."/>
            <person name="Albertini E."/>
            <person name="Caccamo M."/>
            <person name="Echenique V."/>
        </authorList>
    </citation>
    <scope>NUCLEOTIDE SEQUENCE [LARGE SCALE GENOMIC DNA]</scope>
    <source>
        <strain evidence="2">cv. Victoria</strain>
        <tissue evidence="1">Leaf</tissue>
    </source>
</reference>
<proteinExistence type="predicted"/>
<keyword evidence="2" id="KW-1185">Reference proteome</keyword>
<feature type="non-terminal residue" evidence="1">
    <location>
        <position position="1"/>
    </location>
</feature>
<dbReference type="Gramene" id="TVU11193">
    <property type="protein sequence ID" value="TVU11193"/>
    <property type="gene ID" value="EJB05_44762"/>
</dbReference>